<proteinExistence type="predicted"/>
<sequence>MNIIPKRFFATATAGALTLAQTAGALALPAAPLPDAGAETTQIRGGFHGGHATGLHGRPSTLPAGGWHGGSAGWGRPGRPGGYPANGHWHGGHYHGGSYGAWRRPYYGWGPGGAIAAGAAIGFLSAAAAATYAASAAPAAGLCWYYTDATRRAGFWDYCP</sequence>
<dbReference type="AlphaFoldDB" id="A0A6B8MAI4"/>
<evidence type="ECO:0000313" key="3">
    <source>
        <dbReference type="Proteomes" id="UP000422569"/>
    </source>
</evidence>
<accession>A0A6B8MAI4</accession>
<reference evidence="2 3" key="1">
    <citation type="submission" date="2019-09" db="EMBL/GenBank/DDBJ databases">
        <title>Isolation and complete genome sequencing of Methylocystis species.</title>
        <authorList>
            <person name="Rumah B.L."/>
            <person name="Stead C.E."/>
            <person name="Stevens B.C."/>
            <person name="Minton N.P."/>
            <person name="Grosse-Honebrink A."/>
            <person name="Zhang Y."/>
        </authorList>
    </citation>
    <scope>NUCLEOTIDE SEQUENCE [LARGE SCALE GENOMIC DNA]</scope>
    <source>
        <strain evidence="2 3">BRCS2</strain>
    </source>
</reference>
<dbReference type="RefSeq" id="WP_040578740.1">
    <property type="nucleotide sequence ID" value="NZ_CP044331.1"/>
</dbReference>
<protein>
    <submittedName>
        <fullName evidence="2">Uncharacterized protein</fullName>
    </submittedName>
</protein>
<evidence type="ECO:0000313" key="2">
    <source>
        <dbReference type="EMBL" id="QGM98293.1"/>
    </source>
</evidence>
<dbReference type="KEGG" id="mpar:F7D14_12940"/>
<feature type="signal peptide" evidence="1">
    <location>
        <begin position="1"/>
        <end position="25"/>
    </location>
</feature>
<evidence type="ECO:0000256" key="1">
    <source>
        <dbReference type="SAM" id="SignalP"/>
    </source>
</evidence>
<feature type="chain" id="PRO_5025648058" evidence="1">
    <location>
        <begin position="26"/>
        <end position="160"/>
    </location>
</feature>
<gene>
    <name evidence="2" type="ORF">F7D14_12940</name>
</gene>
<dbReference type="Proteomes" id="UP000422569">
    <property type="component" value="Chromosome"/>
</dbReference>
<dbReference type="EMBL" id="CP044331">
    <property type="protein sequence ID" value="QGM98293.1"/>
    <property type="molecule type" value="Genomic_DNA"/>
</dbReference>
<keyword evidence="3" id="KW-1185">Reference proteome</keyword>
<name>A0A6B8MAI4_9HYPH</name>
<organism evidence="2 3">
    <name type="scientific">Methylocystis parvus</name>
    <dbReference type="NCBI Taxonomy" id="134"/>
    <lineage>
        <taxon>Bacteria</taxon>
        <taxon>Pseudomonadati</taxon>
        <taxon>Pseudomonadota</taxon>
        <taxon>Alphaproteobacteria</taxon>
        <taxon>Hyphomicrobiales</taxon>
        <taxon>Methylocystaceae</taxon>
        <taxon>Methylocystis</taxon>
    </lineage>
</organism>
<keyword evidence="1" id="KW-0732">Signal</keyword>